<sequence length="291" mass="31919">MSSSTSHQPEGYTVPPPGYAPGPSTKKGPSYGATAEAAAHEPLLGTAAGEGAAARNVWAEQGDDLEDDFKIGVTVSQSSQEIRHDFVKKVYSVLFMQILGTTLVGWFMSSNESVVAWTREHSGLMLIPALAAIFAMLGVYWKRHSSPANVILLGVFTLLEAITLGSAISYVNSAIVLQAFAITTFVFLGLTLFTLQSKYDFSSMGTYLYTFLLVFFFTSLIGIFLPFNRLFDTVMAGLGCCLFSAYIVFDTHLLFSRLHVDDWVVACVSLYLDIVNLFLQILRLLSDVQER</sequence>
<evidence type="ECO:0000256" key="6">
    <source>
        <dbReference type="SAM" id="MobiDB-lite"/>
    </source>
</evidence>
<dbReference type="InterPro" id="IPR006214">
    <property type="entry name" value="Bax_inhibitor_1-related"/>
</dbReference>
<dbReference type="PANTHER" id="PTHR23291:SF50">
    <property type="entry name" value="PROTEIN LIFEGUARD 4"/>
    <property type="match status" value="1"/>
</dbReference>
<comment type="similarity">
    <text evidence="5">Belongs to the BI1 family.</text>
</comment>
<evidence type="ECO:0000256" key="2">
    <source>
        <dbReference type="ARBA" id="ARBA00022692"/>
    </source>
</evidence>
<reference evidence="7 8" key="1">
    <citation type="journal article" date="2018" name="Front. Microbiol.">
        <title>Prospects for Fungal Bioremediation of Acidic Radioactive Waste Sites: Characterization and Genome Sequence of Rhodotorula taiwanensis MD1149.</title>
        <authorList>
            <person name="Tkavc R."/>
            <person name="Matrosova V.Y."/>
            <person name="Grichenko O.E."/>
            <person name="Gostincar C."/>
            <person name="Volpe R.P."/>
            <person name="Klimenkova P."/>
            <person name="Gaidamakova E.K."/>
            <person name="Zhou C.E."/>
            <person name="Stewart B.J."/>
            <person name="Lyman M.G."/>
            <person name="Malfatti S.A."/>
            <person name="Rubinfeld B."/>
            <person name="Courtot M."/>
            <person name="Singh J."/>
            <person name="Dalgard C.L."/>
            <person name="Hamilton T."/>
            <person name="Frey K.G."/>
            <person name="Gunde-Cimerman N."/>
            <person name="Dugan L."/>
            <person name="Daly M.J."/>
        </authorList>
    </citation>
    <scope>NUCLEOTIDE SEQUENCE [LARGE SCALE GENOMIC DNA]</scope>
    <source>
        <strain evidence="7 8">MD1149</strain>
    </source>
</reference>
<organism evidence="7 8">
    <name type="scientific">Rhodotorula taiwanensis</name>
    <dbReference type="NCBI Taxonomy" id="741276"/>
    <lineage>
        <taxon>Eukaryota</taxon>
        <taxon>Fungi</taxon>
        <taxon>Dikarya</taxon>
        <taxon>Basidiomycota</taxon>
        <taxon>Pucciniomycotina</taxon>
        <taxon>Microbotryomycetes</taxon>
        <taxon>Sporidiobolales</taxon>
        <taxon>Sporidiobolaceae</taxon>
        <taxon>Rhodotorula</taxon>
    </lineage>
</organism>
<feature type="transmembrane region" description="Helical" evidence="5">
    <location>
        <begin position="263"/>
        <end position="282"/>
    </location>
</feature>
<dbReference type="PANTHER" id="PTHR23291">
    <property type="entry name" value="BAX INHIBITOR-RELATED"/>
    <property type="match status" value="1"/>
</dbReference>
<gene>
    <name evidence="7" type="ORF">BMF94_1292</name>
</gene>
<keyword evidence="8" id="KW-1185">Reference proteome</keyword>
<feature type="transmembrane region" description="Helical" evidence="5">
    <location>
        <begin position="233"/>
        <end position="251"/>
    </location>
</feature>
<evidence type="ECO:0000256" key="1">
    <source>
        <dbReference type="ARBA" id="ARBA00004141"/>
    </source>
</evidence>
<feature type="transmembrane region" description="Helical" evidence="5">
    <location>
        <begin position="174"/>
        <end position="195"/>
    </location>
</feature>
<accession>A0A2S5BFX2</accession>
<dbReference type="Proteomes" id="UP000237144">
    <property type="component" value="Unassembled WGS sequence"/>
</dbReference>
<feature type="transmembrane region" description="Helical" evidence="5">
    <location>
        <begin position="90"/>
        <end position="109"/>
    </location>
</feature>
<protein>
    <submittedName>
        <fullName evidence="7">Uncharacterized protein</fullName>
    </submittedName>
</protein>
<feature type="transmembrane region" description="Helical" evidence="5">
    <location>
        <begin position="121"/>
        <end position="141"/>
    </location>
</feature>
<proteinExistence type="inferred from homology"/>
<evidence type="ECO:0000256" key="5">
    <source>
        <dbReference type="RuleBase" id="RU004379"/>
    </source>
</evidence>
<keyword evidence="2 5" id="KW-0812">Transmembrane</keyword>
<comment type="caution">
    <text evidence="7">The sequence shown here is derived from an EMBL/GenBank/DDBJ whole genome shotgun (WGS) entry which is preliminary data.</text>
</comment>
<feature type="transmembrane region" description="Helical" evidence="5">
    <location>
        <begin position="207"/>
        <end position="227"/>
    </location>
</feature>
<dbReference type="Pfam" id="PF01027">
    <property type="entry name" value="Bax1-I"/>
    <property type="match status" value="1"/>
</dbReference>
<dbReference type="AlphaFoldDB" id="A0A2S5BFX2"/>
<keyword evidence="4 5" id="KW-0472">Membrane</keyword>
<comment type="subcellular location">
    <subcellularLocation>
        <location evidence="1">Membrane</location>
        <topology evidence="1">Multi-pass membrane protein</topology>
    </subcellularLocation>
</comment>
<dbReference type="STRING" id="741276.A0A2S5BFX2"/>
<keyword evidence="3 5" id="KW-1133">Transmembrane helix</keyword>
<evidence type="ECO:0000313" key="8">
    <source>
        <dbReference type="Proteomes" id="UP000237144"/>
    </source>
</evidence>
<name>A0A2S5BFX2_9BASI</name>
<dbReference type="GO" id="GO:0016020">
    <property type="term" value="C:membrane"/>
    <property type="evidence" value="ECO:0007669"/>
    <property type="project" value="UniProtKB-SubCell"/>
</dbReference>
<dbReference type="EMBL" id="PJQD01000013">
    <property type="protein sequence ID" value="POY75669.1"/>
    <property type="molecule type" value="Genomic_DNA"/>
</dbReference>
<evidence type="ECO:0000313" key="7">
    <source>
        <dbReference type="EMBL" id="POY75669.1"/>
    </source>
</evidence>
<evidence type="ECO:0000256" key="3">
    <source>
        <dbReference type="ARBA" id="ARBA00022989"/>
    </source>
</evidence>
<feature type="region of interest" description="Disordered" evidence="6">
    <location>
        <begin position="1"/>
        <end position="35"/>
    </location>
</feature>
<feature type="transmembrane region" description="Helical" evidence="5">
    <location>
        <begin position="148"/>
        <end position="168"/>
    </location>
</feature>
<evidence type="ECO:0000256" key="4">
    <source>
        <dbReference type="ARBA" id="ARBA00023136"/>
    </source>
</evidence>